<evidence type="ECO:0000313" key="3">
    <source>
        <dbReference type="WBParaSite" id="PSAMB.scaffold10754size3861.g33625.t1"/>
    </source>
</evidence>
<accession>A0A914UKV9</accession>
<feature type="chain" id="PRO_5037801622" evidence="1">
    <location>
        <begin position="24"/>
        <end position="93"/>
    </location>
</feature>
<keyword evidence="1" id="KW-0732">Signal</keyword>
<sequence>MRVACCNLLTICAIASGITTIAAAPEPKYRPPSFDASMLVTDIEGCAVKIKEKGVYQLSGQTQPSPGHFPRYCTVKLLAPVSYRVVITFDHSS</sequence>
<name>A0A914UKV9_9BILA</name>
<evidence type="ECO:0000313" key="2">
    <source>
        <dbReference type="Proteomes" id="UP000887566"/>
    </source>
</evidence>
<dbReference type="WBParaSite" id="PSAMB.scaffold10754size3861.g33625.t1">
    <property type="protein sequence ID" value="PSAMB.scaffold10754size3861.g33625.t1"/>
    <property type="gene ID" value="PSAMB.scaffold10754size3861.g33625"/>
</dbReference>
<evidence type="ECO:0000256" key="1">
    <source>
        <dbReference type="SAM" id="SignalP"/>
    </source>
</evidence>
<dbReference type="AlphaFoldDB" id="A0A914UKV9"/>
<proteinExistence type="predicted"/>
<feature type="signal peptide" evidence="1">
    <location>
        <begin position="1"/>
        <end position="23"/>
    </location>
</feature>
<reference evidence="3" key="1">
    <citation type="submission" date="2022-11" db="UniProtKB">
        <authorList>
            <consortium name="WormBaseParasite"/>
        </authorList>
    </citation>
    <scope>IDENTIFICATION</scope>
</reference>
<keyword evidence="2" id="KW-1185">Reference proteome</keyword>
<protein>
    <submittedName>
        <fullName evidence="3">Secreted protein</fullName>
    </submittedName>
</protein>
<dbReference type="Proteomes" id="UP000887566">
    <property type="component" value="Unplaced"/>
</dbReference>
<organism evidence="2 3">
    <name type="scientific">Plectus sambesii</name>
    <dbReference type="NCBI Taxonomy" id="2011161"/>
    <lineage>
        <taxon>Eukaryota</taxon>
        <taxon>Metazoa</taxon>
        <taxon>Ecdysozoa</taxon>
        <taxon>Nematoda</taxon>
        <taxon>Chromadorea</taxon>
        <taxon>Plectida</taxon>
        <taxon>Plectina</taxon>
        <taxon>Plectoidea</taxon>
        <taxon>Plectidae</taxon>
        <taxon>Plectus</taxon>
    </lineage>
</organism>